<organism evidence="1 2">
    <name type="scientific">Haematococcus lacustris</name>
    <name type="common">Green alga</name>
    <name type="synonym">Haematococcus pluvialis</name>
    <dbReference type="NCBI Taxonomy" id="44745"/>
    <lineage>
        <taxon>Eukaryota</taxon>
        <taxon>Viridiplantae</taxon>
        <taxon>Chlorophyta</taxon>
        <taxon>core chlorophytes</taxon>
        <taxon>Chlorophyceae</taxon>
        <taxon>CS clade</taxon>
        <taxon>Chlamydomonadales</taxon>
        <taxon>Haematococcaceae</taxon>
        <taxon>Haematococcus</taxon>
    </lineage>
</organism>
<dbReference type="Proteomes" id="UP000485058">
    <property type="component" value="Unassembled WGS sequence"/>
</dbReference>
<dbReference type="AlphaFoldDB" id="A0A6A0A151"/>
<keyword evidence="2" id="KW-1185">Reference proteome</keyword>
<gene>
    <name evidence="1" type="ORF">HaLaN_23268</name>
</gene>
<sequence>MWVKQGAAVGWSVEIIRTDAGSVEDEEGLVFMTFYRTPEGEQEEDDGVAMGPGPHLAGYSMAHLAQLQLAALSLAVQQHGDSAANAEAGISM</sequence>
<dbReference type="EMBL" id="BLLF01002781">
    <property type="protein sequence ID" value="GFH25326.1"/>
    <property type="molecule type" value="Genomic_DNA"/>
</dbReference>
<evidence type="ECO:0000313" key="2">
    <source>
        <dbReference type="Proteomes" id="UP000485058"/>
    </source>
</evidence>
<accession>A0A6A0A151</accession>
<proteinExistence type="predicted"/>
<name>A0A6A0A151_HAELA</name>
<evidence type="ECO:0000313" key="1">
    <source>
        <dbReference type="EMBL" id="GFH25326.1"/>
    </source>
</evidence>
<reference evidence="1 2" key="1">
    <citation type="submission" date="2020-02" db="EMBL/GenBank/DDBJ databases">
        <title>Draft genome sequence of Haematococcus lacustris strain NIES-144.</title>
        <authorList>
            <person name="Morimoto D."/>
            <person name="Nakagawa S."/>
            <person name="Yoshida T."/>
            <person name="Sawayama S."/>
        </authorList>
    </citation>
    <scope>NUCLEOTIDE SEQUENCE [LARGE SCALE GENOMIC DNA]</scope>
    <source>
        <strain evidence="1 2">NIES-144</strain>
    </source>
</reference>
<comment type="caution">
    <text evidence="1">The sequence shown here is derived from an EMBL/GenBank/DDBJ whole genome shotgun (WGS) entry which is preliminary data.</text>
</comment>
<protein>
    <submittedName>
        <fullName evidence="1">Uncharacterized protein</fullName>
    </submittedName>
</protein>